<evidence type="ECO:0000313" key="7">
    <source>
        <dbReference type="Proteomes" id="UP001628179"/>
    </source>
</evidence>
<feature type="region of interest" description="Disordered" evidence="5">
    <location>
        <begin position="321"/>
        <end position="343"/>
    </location>
</feature>
<dbReference type="PANTHER" id="PTHR43037:SF5">
    <property type="entry name" value="FERULOYL ESTERASE"/>
    <property type="match status" value="1"/>
</dbReference>
<keyword evidence="3 4" id="KW-0378">Hydrolase</keyword>
<evidence type="ECO:0000256" key="5">
    <source>
        <dbReference type="SAM" id="MobiDB-lite"/>
    </source>
</evidence>
<organism evidence="6 7">
    <name type="scientific">Madurella fahalii</name>
    <dbReference type="NCBI Taxonomy" id="1157608"/>
    <lineage>
        <taxon>Eukaryota</taxon>
        <taxon>Fungi</taxon>
        <taxon>Dikarya</taxon>
        <taxon>Ascomycota</taxon>
        <taxon>Pezizomycotina</taxon>
        <taxon>Sordariomycetes</taxon>
        <taxon>Sordariomycetidae</taxon>
        <taxon>Sordariales</taxon>
        <taxon>Sordariales incertae sedis</taxon>
        <taxon>Madurella</taxon>
    </lineage>
</organism>
<proteinExistence type="inferred from homology"/>
<dbReference type="SUPFAM" id="SSF53474">
    <property type="entry name" value="alpha/beta-Hydrolases"/>
    <property type="match status" value="2"/>
</dbReference>
<dbReference type="GeneID" id="98179028"/>
<dbReference type="Pfam" id="PF10503">
    <property type="entry name" value="Esterase_PHB"/>
    <property type="match status" value="1"/>
</dbReference>
<accession>A0ABQ0GKJ9</accession>
<name>A0ABQ0GKJ9_9PEZI</name>
<gene>
    <name evidence="6" type="ORF">MFIFM68171_08285</name>
</gene>
<dbReference type="EC" id="3.1.1.-" evidence="4"/>
<dbReference type="NCBIfam" id="TIGR01840">
    <property type="entry name" value="esterase_phb"/>
    <property type="match status" value="1"/>
</dbReference>
<evidence type="ECO:0000313" key="6">
    <source>
        <dbReference type="EMBL" id="GAB1318075.1"/>
    </source>
</evidence>
<comment type="subcellular location">
    <subcellularLocation>
        <location evidence="4">Secreted</location>
    </subcellularLocation>
</comment>
<evidence type="ECO:0000256" key="1">
    <source>
        <dbReference type="ARBA" id="ARBA00022487"/>
    </source>
</evidence>
<dbReference type="EMBL" id="BAAFSV010000004">
    <property type="protein sequence ID" value="GAB1318075.1"/>
    <property type="molecule type" value="Genomic_DNA"/>
</dbReference>
<feature type="chain" id="PRO_5044993032" description="Carboxylic ester hydrolase" evidence="4">
    <location>
        <begin position="21"/>
        <end position="368"/>
    </location>
</feature>
<dbReference type="InterPro" id="IPR029058">
    <property type="entry name" value="AB_hydrolase_fold"/>
</dbReference>
<keyword evidence="7" id="KW-1185">Reference proteome</keyword>
<keyword evidence="4" id="KW-0964">Secreted</keyword>
<comment type="caution">
    <text evidence="6">The sequence shown here is derived from an EMBL/GenBank/DDBJ whole genome shotgun (WGS) entry which is preliminary data.</text>
</comment>
<dbReference type="InterPro" id="IPR010126">
    <property type="entry name" value="Esterase_phb"/>
</dbReference>
<dbReference type="Gene3D" id="3.40.50.1820">
    <property type="entry name" value="alpha/beta hydrolase"/>
    <property type="match status" value="1"/>
</dbReference>
<evidence type="ECO:0000256" key="3">
    <source>
        <dbReference type="ARBA" id="ARBA00022801"/>
    </source>
</evidence>
<keyword evidence="4" id="KW-0624">Polysaccharide degradation</keyword>
<keyword evidence="1 4" id="KW-0719">Serine esterase</keyword>
<dbReference type="RefSeq" id="XP_070919806.1">
    <property type="nucleotide sequence ID" value="XM_071063705.1"/>
</dbReference>
<evidence type="ECO:0000256" key="4">
    <source>
        <dbReference type="RuleBase" id="RU367147"/>
    </source>
</evidence>
<comment type="similarity">
    <text evidence="4">Belongs to the carbohydrate esterase 1 (CE1) family.</text>
</comment>
<dbReference type="Proteomes" id="UP001628179">
    <property type="component" value="Unassembled WGS sequence"/>
</dbReference>
<evidence type="ECO:0000256" key="2">
    <source>
        <dbReference type="ARBA" id="ARBA00022729"/>
    </source>
</evidence>
<keyword evidence="4" id="KW-0119">Carbohydrate metabolism</keyword>
<feature type="compositionally biased region" description="Low complexity" evidence="5">
    <location>
        <begin position="325"/>
        <end position="343"/>
    </location>
</feature>
<feature type="signal peptide" evidence="4">
    <location>
        <begin position="1"/>
        <end position="20"/>
    </location>
</feature>
<reference evidence="6 7" key="1">
    <citation type="submission" date="2024-09" db="EMBL/GenBank/DDBJ databases">
        <title>Itraconazole resistance in Madurella fahalii resulting from another homologue of gene encoding cytochrome P450 14-alpha sterol demethylase (CYP51).</title>
        <authorList>
            <person name="Yoshioka I."/>
            <person name="Fahal A.H."/>
            <person name="Kaneko S."/>
            <person name="Yaguchi T."/>
        </authorList>
    </citation>
    <scope>NUCLEOTIDE SEQUENCE [LARGE SCALE GENOMIC DNA]</scope>
    <source>
        <strain evidence="6 7">IFM 68171</strain>
    </source>
</reference>
<keyword evidence="2 4" id="KW-0732">Signal</keyword>
<dbReference type="InterPro" id="IPR050955">
    <property type="entry name" value="Plant_Biomass_Hydrol_Est"/>
</dbReference>
<protein>
    <recommendedName>
        <fullName evidence="4">Carboxylic ester hydrolase</fullName>
        <ecNumber evidence="4">3.1.1.-</ecNumber>
    </recommendedName>
</protein>
<comment type="function">
    <text evidence="4">Esterase involved in the hydrolysis of xylan, a major structural heterogeneous polysaccharide found in plant biomass representing the second most abundant polysaccharide in the biosphere, after cellulose.</text>
</comment>
<sequence length="368" mass="38645">MKPVSLSTLLLSALLPITQAASLRQITTPFGPNPRNLTFHLLVPDTLPPNPAILVNPHWCHGTAQAAYAGSQWATLAARHGFIVIYPGHSPASSDQCWDVSSKETLTHDGGGDSLGIVSMVRWTLARHGADARRVFVTGVSSGGMMTQVLLGAYPDVFAAGAAFAGVPFGCYAPAGRDNAGVYGHWSGECASGEVVKTPVEWAALVDAAWPGYEGWRPKVQIFHGTRDEVVSYTNHGEGVKLWTEVLGLGSTPVRVVSNTPLRGWTKSVYGESGWLEAYSAEGVPHDIKVQEDTVMGFFQLNCTSGCFSWGRGGPNVSITTLPGSTTSSRTTTTSTSASSPSITAIPTTEAATAFVAAAAEAAAEQAL</sequence>
<dbReference type="PANTHER" id="PTHR43037">
    <property type="entry name" value="UNNAMED PRODUCT-RELATED"/>
    <property type="match status" value="1"/>
</dbReference>